<keyword evidence="1" id="KW-0812">Transmembrane</keyword>
<sequence length="178" mass="19041">MDRIALYGKLMQYVAIAIATITTGAYVYAAFIGLTDKEMFEQIMSSYLVSGQTRLTYAPFAMVALGLLGLANLVIMACGLRAVWNIGNLCISRDQFLSQSGRWLRRLGAVLLVGAVSSIVSRTLSVVLATTNAEGGRMLVLGIGTSEAFLVLAALMMLVLGHVMVLATAIEAENRAFV</sequence>
<organism evidence="2 3">
    <name type="scientific">Rhizobium alvei</name>
    <dbReference type="NCBI Taxonomy" id="1132659"/>
    <lineage>
        <taxon>Bacteria</taxon>
        <taxon>Pseudomonadati</taxon>
        <taxon>Pseudomonadota</taxon>
        <taxon>Alphaproteobacteria</taxon>
        <taxon>Hyphomicrobiales</taxon>
        <taxon>Rhizobiaceae</taxon>
        <taxon>Rhizobium/Agrobacterium group</taxon>
        <taxon>Rhizobium</taxon>
    </lineage>
</organism>
<accession>A0ABT8YND0</accession>
<feature type="transmembrane region" description="Helical" evidence="1">
    <location>
        <begin position="55"/>
        <end position="86"/>
    </location>
</feature>
<evidence type="ECO:0000256" key="1">
    <source>
        <dbReference type="SAM" id="Phobius"/>
    </source>
</evidence>
<keyword evidence="3" id="KW-1185">Reference proteome</keyword>
<dbReference type="InterPro" id="IPR021354">
    <property type="entry name" value="DUF2975"/>
</dbReference>
<keyword evidence="1" id="KW-1133">Transmembrane helix</keyword>
<feature type="transmembrane region" description="Helical" evidence="1">
    <location>
        <begin position="148"/>
        <end position="170"/>
    </location>
</feature>
<dbReference type="Pfam" id="PF11188">
    <property type="entry name" value="DUF2975"/>
    <property type="match status" value="1"/>
</dbReference>
<feature type="transmembrane region" description="Helical" evidence="1">
    <location>
        <begin position="107"/>
        <end position="128"/>
    </location>
</feature>
<dbReference type="EMBL" id="JAUOZU010000009">
    <property type="protein sequence ID" value="MDO6965129.1"/>
    <property type="molecule type" value="Genomic_DNA"/>
</dbReference>
<dbReference type="Proteomes" id="UP001174932">
    <property type="component" value="Unassembled WGS sequence"/>
</dbReference>
<feature type="transmembrane region" description="Helical" evidence="1">
    <location>
        <begin position="12"/>
        <end position="35"/>
    </location>
</feature>
<name>A0ABT8YND0_9HYPH</name>
<protein>
    <submittedName>
        <fullName evidence="2">DUF2975 domain-containing protein</fullName>
    </submittedName>
</protein>
<evidence type="ECO:0000313" key="3">
    <source>
        <dbReference type="Proteomes" id="UP001174932"/>
    </source>
</evidence>
<evidence type="ECO:0000313" key="2">
    <source>
        <dbReference type="EMBL" id="MDO6965129.1"/>
    </source>
</evidence>
<reference evidence="2" key="2">
    <citation type="submission" date="2023-07" db="EMBL/GenBank/DDBJ databases">
        <authorList>
            <person name="Shen H."/>
        </authorList>
    </citation>
    <scope>NUCLEOTIDE SEQUENCE</scope>
    <source>
        <strain evidence="2">TNR-22</strain>
    </source>
</reference>
<gene>
    <name evidence="2" type="ORF">Q4481_14265</name>
</gene>
<comment type="caution">
    <text evidence="2">The sequence shown here is derived from an EMBL/GenBank/DDBJ whole genome shotgun (WGS) entry which is preliminary data.</text>
</comment>
<reference evidence="2" key="1">
    <citation type="journal article" date="2015" name="Int. J. Syst. Evol. Microbiol.">
        <title>Rhizobium alvei sp. nov., isolated from a freshwater river.</title>
        <authorList>
            <person name="Sheu S.Y."/>
            <person name="Huang H.W."/>
            <person name="Young C.C."/>
            <person name="Chen W.M."/>
        </authorList>
    </citation>
    <scope>NUCLEOTIDE SEQUENCE</scope>
    <source>
        <strain evidence="2">TNR-22</strain>
    </source>
</reference>
<proteinExistence type="predicted"/>
<dbReference type="RefSeq" id="WP_304377063.1">
    <property type="nucleotide sequence ID" value="NZ_JAUOZU010000009.1"/>
</dbReference>
<keyword evidence="1" id="KW-0472">Membrane</keyword>